<dbReference type="EMBL" id="SIRT01000004">
    <property type="protein sequence ID" value="TBN04321.1"/>
    <property type="molecule type" value="Genomic_DNA"/>
</dbReference>
<reference evidence="1 2" key="1">
    <citation type="submission" date="2019-02" db="EMBL/GenBank/DDBJ databases">
        <title>Hyunsoonleella sp., isolated from marine sediment.</title>
        <authorList>
            <person name="Liu B.-T."/>
        </authorList>
    </citation>
    <scope>NUCLEOTIDE SEQUENCE [LARGE SCALE GENOMIC DNA]</scope>
    <source>
        <strain evidence="1 2">T58</strain>
    </source>
</reference>
<dbReference type="Proteomes" id="UP000291142">
    <property type="component" value="Unassembled WGS sequence"/>
</dbReference>
<accession>A0A4Q9FFB8</accession>
<comment type="caution">
    <text evidence="1">The sequence shown here is derived from an EMBL/GenBank/DDBJ whole genome shotgun (WGS) entry which is preliminary data.</text>
</comment>
<evidence type="ECO:0008006" key="3">
    <source>
        <dbReference type="Google" id="ProtNLM"/>
    </source>
</evidence>
<name>A0A4Q9FFB8_9FLAO</name>
<gene>
    <name evidence="1" type="ORF">EYD45_06795</name>
</gene>
<sequence>MVLVIVLLMLMVLLVYLLLTPISFCVDTRTDQYLIQQKGVVKASVLGDEKEVFKVKVNTLFFRFYLYPLRVNKGNSKPKVKAKKKTGKQKFLSFKTGLKLLKAIKVKTFWMDVDTGDCILNAKLYPAFAYLNYKIGGFNINFQDRNQLVLNIQVKPIHIIKSFINF</sequence>
<evidence type="ECO:0000313" key="2">
    <source>
        <dbReference type="Proteomes" id="UP000291142"/>
    </source>
</evidence>
<evidence type="ECO:0000313" key="1">
    <source>
        <dbReference type="EMBL" id="TBN04321.1"/>
    </source>
</evidence>
<organism evidence="1 2">
    <name type="scientific">Hyunsoonleella flava</name>
    <dbReference type="NCBI Taxonomy" id="2527939"/>
    <lineage>
        <taxon>Bacteria</taxon>
        <taxon>Pseudomonadati</taxon>
        <taxon>Bacteroidota</taxon>
        <taxon>Flavobacteriia</taxon>
        <taxon>Flavobacteriales</taxon>
        <taxon>Flavobacteriaceae</taxon>
    </lineage>
</organism>
<proteinExistence type="predicted"/>
<keyword evidence="2" id="KW-1185">Reference proteome</keyword>
<dbReference type="RefSeq" id="WP_130963791.1">
    <property type="nucleotide sequence ID" value="NZ_SIRT01000004.1"/>
</dbReference>
<dbReference type="OrthoDB" id="799391at2"/>
<protein>
    <recommendedName>
        <fullName evidence="3">DUF2953 domain-containing protein</fullName>
    </recommendedName>
</protein>
<dbReference type="AlphaFoldDB" id="A0A4Q9FFB8"/>